<comment type="pathway">
    <text evidence="2 9">Amino-acid biosynthesis; L-proline biosynthesis; L-glutamate 5-semialdehyde from L-ornithine: step 1/1.</text>
</comment>
<dbReference type="GO" id="GO:0030170">
    <property type="term" value="F:pyridoxal phosphate binding"/>
    <property type="evidence" value="ECO:0007669"/>
    <property type="project" value="InterPro"/>
</dbReference>
<evidence type="ECO:0000313" key="10">
    <source>
        <dbReference type="EMBL" id="KFG43982.1"/>
    </source>
</evidence>
<dbReference type="Gene3D" id="3.90.1150.10">
    <property type="entry name" value="Aspartate Aminotransferase, domain 1"/>
    <property type="match status" value="1"/>
</dbReference>
<dbReference type="GO" id="GO:0004587">
    <property type="term" value="F:ornithine aminotransferase activity"/>
    <property type="evidence" value="ECO:0007669"/>
    <property type="project" value="UniProtKB-EC"/>
</dbReference>
<dbReference type="VEuPathDB" id="ToxoDB:TGDOM2_269110"/>
<evidence type="ECO:0000256" key="6">
    <source>
        <dbReference type="ARBA" id="ARBA00022679"/>
    </source>
</evidence>
<dbReference type="CDD" id="cd00610">
    <property type="entry name" value="OAT_like"/>
    <property type="match status" value="1"/>
</dbReference>
<evidence type="ECO:0000256" key="1">
    <source>
        <dbReference type="ARBA" id="ARBA00001933"/>
    </source>
</evidence>
<keyword evidence="6 9" id="KW-0808">Transferase</keyword>
<dbReference type="InterPro" id="IPR049704">
    <property type="entry name" value="Aminotrans_3_PPA_site"/>
</dbReference>
<comment type="similarity">
    <text evidence="3 8">Belongs to the class-III pyridoxal-phosphate-dependent aminotransferase family.</text>
</comment>
<evidence type="ECO:0000256" key="4">
    <source>
        <dbReference type="ARBA" id="ARBA00012924"/>
    </source>
</evidence>
<dbReference type="PANTHER" id="PTHR11986:SF18">
    <property type="entry name" value="ORNITHINE AMINOTRANSFERASE, MITOCHONDRIAL"/>
    <property type="match status" value="1"/>
</dbReference>
<evidence type="ECO:0000256" key="5">
    <source>
        <dbReference type="ARBA" id="ARBA00022576"/>
    </source>
</evidence>
<dbReference type="UniPathway" id="UPA00098">
    <property type="reaction ID" value="UER00358"/>
</dbReference>
<protein>
    <recommendedName>
        <fullName evidence="4 9">Ornithine aminotransferase</fullName>
        <ecNumber evidence="4 9">2.6.1.13</ecNumber>
    </recommendedName>
</protein>
<evidence type="ECO:0000256" key="8">
    <source>
        <dbReference type="RuleBase" id="RU003560"/>
    </source>
</evidence>
<dbReference type="InterPro" id="IPR015424">
    <property type="entry name" value="PyrdxlP-dep_Trfase"/>
</dbReference>
<dbReference type="Pfam" id="PF00202">
    <property type="entry name" value="Aminotran_3"/>
    <property type="match status" value="1"/>
</dbReference>
<dbReference type="InterPro" id="IPR050103">
    <property type="entry name" value="Class-III_PLP-dep_AT"/>
</dbReference>
<accession>A0A086KHW4</accession>
<dbReference type="GO" id="GO:0010121">
    <property type="term" value="P:L-arginine catabolic process to proline via ornithine"/>
    <property type="evidence" value="ECO:0007669"/>
    <property type="project" value="TreeGrafter"/>
</dbReference>
<sequence length="441" mass="48319">MATKSDGSASAAAEGGARKTNIEAYRDGLKLKTEEDFFACDRQYVCQNYAPVPVVISKGKGARVWDINGNEYYDFLAGVSSLSQGHCHPRVIAALCRQAERLTLTLRSFGNDVTGPACRFMAEMFGYDRVLLMNTGAEAGESALKIARKWAYEVKEIPPDSAKVILCNNNYWGRTITACSSSTTFDCYNNFGPFTPGFELIDYDDVGALEEALKDPNVAAFFVEPIQGEGGVNVPKPGYLKRAHELCKSKNVLLIVDEIQTGLCRTGRLLAADHDEVHPDILLLGKSLSAGVVPISAVMGRADVMDVLKPGTHGSTFGGNPLACAVAVEALTVLKDEKLADRAERLGAQFRDCLRRELYGKVPWIKEIRGRGLLNAVEVDSDAIDPNDVVMKLKENGILSKPTRGRVMRFIPPLVITDEEHRDATTRIIKSFLAVEEERKK</sequence>
<dbReference type="PIRSF" id="PIRSF000521">
    <property type="entry name" value="Transaminase_4ab_Lys_Orn"/>
    <property type="match status" value="1"/>
</dbReference>
<dbReference type="PANTHER" id="PTHR11986">
    <property type="entry name" value="AMINOTRANSFERASE CLASS III"/>
    <property type="match status" value="1"/>
</dbReference>
<dbReference type="InterPro" id="IPR015421">
    <property type="entry name" value="PyrdxlP-dep_Trfase_major"/>
</dbReference>
<dbReference type="InterPro" id="IPR010164">
    <property type="entry name" value="Orn_aminotrans"/>
</dbReference>
<dbReference type="InterPro" id="IPR005814">
    <property type="entry name" value="Aminotrans_3"/>
</dbReference>
<evidence type="ECO:0000256" key="3">
    <source>
        <dbReference type="ARBA" id="ARBA00008954"/>
    </source>
</evidence>
<comment type="catalytic activity">
    <reaction evidence="9">
        <text>a 2-oxocarboxylate + L-ornithine = L-glutamate 5-semialdehyde + an L-alpha-amino acid</text>
        <dbReference type="Rhea" id="RHEA:13877"/>
        <dbReference type="ChEBI" id="CHEBI:35179"/>
        <dbReference type="ChEBI" id="CHEBI:46911"/>
        <dbReference type="ChEBI" id="CHEBI:58066"/>
        <dbReference type="ChEBI" id="CHEBI:59869"/>
        <dbReference type="EC" id="2.6.1.13"/>
    </reaction>
</comment>
<gene>
    <name evidence="10" type="ORF">TGDOM2_269110</name>
</gene>
<keyword evidence="7 8" id="KW-0663">Pyridoxal phosphate</keyword>
<dbReference type="SUPFAM" id="SSF53383">
    <property type="entry name" value="PLP-dependent transferases"/>
    <property type="match status" value="1"/>
</dbReference>
<dbReference type="GO" id="GO:0005737">
    <property type="term" value="C:cytoplasm"/>
    <property type="evidence" value="ECO:0007669"/>
    <property type="project" value="TreeGrafter"/>
</dbReference>
<comment type="caution">
    <text evidence="10">The sequence shown here is derived from an EMBL/GenBank/DDBJ whole genome shotgun (WGS) entry which is preliminary data.</text>
</comment>
<evidence type="ECO:0000256" key="9">
    <source>
        <dbReference type="RuleBase" id="RU365036"/>
    </source>
</evidence>
<dbReference type="Proteomes" id="UP000028837">
    <property type="component" value="Unassembled WGS sequence"/>
</dbReference>
<dbReference type="EC" id="2.6.1.13" evidence="4 9"/>
<dbReference type="InterPro" id="IPR015422">
    <property type="entry name" value="PyrdxlP-dep_Trfase_small"/>
</dbReference>
<dbReference type="EMBL" id="AHZU02000465">
    <property type="protein sequence ID" value="KFG43982.1"/>
    <property type="molecule type" value="Genomic_DNA"/>
</dbReference>
<dbReference type="GO" id="GO:0055129">
    <property type="term" value="P:L-proline biosynthetic process"/>
    <property type="evidence" value="ECO:0007669"/>
    <property type="project" value="UniProtKB-UniPathway"/>
</dbReference>
<keyword evidence="5 9" id="KW-0032">Aminotransferase</keyword>
<proteinExistence type="inferred from homology"/>
<dbReference type="NCBIfam" id="TIGR01885">
    <property type="entry name" value="Orn_aminotrans"/>
    <property type="match status" value="1"/>
</dbReference>
<evidence type="ECO:0000313" key="11">
    <source>
        <dbReference type="Proteomes" id="UP000028837"/>
    </source>
</evidence>
<dbReference type="GO" id="GO:0019544">
    <property type="term" value="P:L-arginine catabolic process to L-glutamate"/>
    <property type="evidence" value="ECO:0007669"/>
    <property type="project" value="TreeGrafter"/>
</dbReference>
<evidence type="ECO:0000256" key="7">
    <source>
        <dbReference type="ARBA" id="ARBA00022898"/>
    </source>
</evidence>
<reference evidence="10 11" key="1">
    <citation type="submission" date="2014-02" db="EMBL/GenBank/DDBJ databases">
        <authorList>
            <person name="Sibley D."/>
            <person name="Venepally P."/>
            <person name="Karamycheva S."/>
            <person name="Hadjithomas M."/>
            <person name="Khan A."/>
            <person name="Brunk B."/>
            <person name="Roos D."/>
            <person name="Caler E."/>
            <person name="Lorenzi H."/>
        </authorList>
    </citation>
    <scope>NUCLEOTIDE SEQUENCE [LARGE SCALE GENOMIC DNA]</scope>
    <source>
        <strain evidence="10 11">GAB2-2007-GAL-DOM2</strain>
    </source>
</reference>
<evidence type="ECO:0000256" key="2">
    <source>
        <dbReference type="ARBA" id="ARBA00004998"/>
    </source>
</evidence>
<dbReference type="PROSITE" id="PS00600">
    <property type="entry name" value="AA_TRANSFER_CLASS_3"/>
    <property type="match status" value="1"/>
</dbReference>
<dbReference type="AlphaFoldDB" id="A0A086KHW4"/>
<dbReference type="GO" id="GO:0042802">
    <property type="term" value="F:identical protein binding"/>
    <property type="evidence" value="ECO:0007669"/>
    <property type="project" value="TreeGrafter"/>
</dbReference>
<dbReference type="FunFam" id="3.40.640.10:FF:000011">
    <property type="entry name" value="Ornithine aminotransferase"/>
    <property type="match status" value="1"/>
</dbReference>
<comment type="cofactor">
    <cofactor evidence="1 9">
        <name>pyridoxal 5'-phosphate</name>
        <dbReference type="ChEBI" id="CHEBI:597326"/>
    </cofactor>
</comment>
<dbReference type="OrthoDB" id="425114at2759"/>
<organism evidence="10 11">
    <name type="scientific">Toxoplasma gondii GAB2-2007-GAL-DOM2</name>
    <dbReference type="NCBI Taxonomy" id="1130820"/>
    <lineage>
        <taxon>Eukaryota</taxon>
        <taxon>Sar</taxon>
        <taxon>Alveolata</taxon>
        <taxon>Apicomplexa</taxon>
        <taxon>Conoidasida</taxon>
        <taxon>Coccidia</taxon>
        <taxon>Eucoccidiorida</taxon>
        <taxon>Eimeriorina</taxon>
        <taxon>Sarcocystidae</taxon>
        <taxon>Toxoplasma</taxon>
    </lineage>
</organism>
<dbReference type="Gene3D" id="3.40.640.10">
    <property type="entry name" value="Type I PLP-dependent aspartate aminotransferase-like (Major domain)"/>
    <property type="match status" value="1"/>
</dbReference>
<name>A0A086KHW4_TOXGO</name>